<feature type="domain" description="AMP-dependent synthetase/ligase" evidence="2">
    <location>
        <begin position="11"/>
        <end position="281"/>
    </location>
</feature>
<dbReference type="GO" id="GO:0006631">
    <property type="term" value="P:fatty acid metabolic process"/>
    <property type="evidence" value="ECO:0007669"/>
    <property type="project" value="TreeGrafter"/>
</dbReference>
<evidence type="ECO:0000259" key="3">
    <source>
        <dbReference type="Pfam" id="PF13193"/>
    </source>
</evidence>
<sequence>MSIEFLLRVFEEHQNDIAIYWRGKRFDYRWLYTRIEKWRSELDELKVTAGAVVSIESDFTPNTIALLLALIERGCIGVPLMWDAPEENKARIYRIAQIECAFHFDVEADSYRFQRLEVANDHDLVATVRGREHPGLILFTSGSSGDPKGAIHDFTGLLEKFKRRRPTRNMLLFLKFDHWGGLNTLLHNLSNGGILYTVQDYGPDSVCKLIQDYDIEVLPASPTFLNLLLISQAYKKFDLGSLNLITYGAEPMPELTLKRLNELFPSVKFQQTYGLIELGVFRSKSKSSDSLWVKLDMDYRIVAGILQIKTESAMLGYLNAESPFTEDGWFNTGDAVEVDGEFLRILGRKSEMINVGGEKVMPQEVENTILEMDNIRDVLVYKEKSPLTGHIVCAKVNPAAAEDPKALARKVKKYCRARLQSFKVPVKVEVVDEAFMSARGKKKRVI</sequence>
<dbReference type="InterPro" id="IPR020845">
    <property type="entry name" value="AMP-binding_CS"/>
</dbReference>
<dbReference type="Gene3D" id="3.40.50.12780">
    <property type="entry name" value="N-terminal domain of ligase-like"/>
    <property type="match status" value="1"/>
</dbReference>
<keyword evidence="5" id="KW-1185">Reference proteome</keyword>
<evidence type="ECO:0000313" key="5">
    <source>
        <dbReference type="Proteomes" id="UP000663929"/>
    </source>
</evidence>
<dbReference type="InterPro" id="IPR000873">
    <property type="entry name" value="AMP-dep_synth/lig_dom"/>
</dbReference>
<dbReference type="SUPFAM" id="SSF56801">
    <property type="entry name" value="Acetyl-CoA synthetase-like"/>
    <property type="match status" value="1"/>
</dbReference>
<comment type="similarity">
    <text evidence="1">Belongs to the ATP-dependent AMP-binding enzyme family.</text>
</comment>
<dbReference type="Pfam" id="PF13193">
    <property type="entry name" value="AMP-binding_C"/>
    <property type="match status" value="1"/>
</dbReference>
<dbReference type="PANTHER" id="PTHR43201">
    <property type="entry name" value="ACYL-COA SYNTHETASE"/>
    <property type="match status" value="1"/>
</dbReference>
<dbReference type="RefSeq" id="WP_237382304.1">
    <property type="nucleotide sequence ID" value="NZ_CP071793.1"/>
</dbReference>
<dbReference type="Proteomes" id="UP000663929">
    <property type="component" value="Chromosome"/>
</dbReference>
<dbReference type="InterPro" id="IPR025110">
    <property type="entry name" value="AMP-bd_C"/>
</dbReference>
<dbReference type="AlphaFoldDB" id="A0A8A4U0C0"/>
<dbReference type="PROSITE" id="PS00455">
    <property type="entry name" value="AMP_BINDING"/>
    <property type="match status" value="1"/>
</dbReference>
<dbReference type="KEGG" id="scor:J3U87_06955"/>
<organism evidence="4 5">
    <name type="scientific">Sulfidibacter corallicola</name>
    <dbReference type="NCBI Taxonomy" id="2818388"/>
    <lineage>
        <taxon>Bacteria</taxon>
        <taxon>Pseudomonadati</taxon>
        <taxon>Acidobacteriota</taxon>
        <taxon>Holophagae</taxon>
        <taxon>Acanthopleuribacterales</taxon>
        <taxon>Acanthopleuribacteraceae</taxon>
        <taxon>Sulfidibacter</taxon>
    </lineage>
</organism>
<reference evidence="4" key="1">
    <citation type="submission" date="2021-03" db="EMBL/GenBank/DDBJ databases">
        <title>Acanthopleuribacteraceae sp. M133.</title>
        <authorList>
            <person name="Wang G."/>
        </authorList>
    </citation>
    <scope>NUCLEOTIDE SEQUENCE</scope>
    <source>
        <strain evidence="4">M133</strain>
    </source>
</reference>
<evidence type="ECO:0000259" key="2">
    <source>
        <dbReference type="Pfam" id="PF00501"/>
    </source>
</evidence>
<dbReference type="GO" id="GO:0031956">
    <property type="term" value="F:medium-chain fatty acid-CoA ligase activity"/>
    <property type="evidence" value="ECO:0007669"/>
    <property type="project" value="TreeGrafter"/>
</dbReference>
<protein>
    <submittedName>
        <fullName evidence="4">AMP-binding protein</fullName>
    </submittedName>
</protein>
<evidence type="ECO:0000313" key="4">
    <source>
        <dbReference type="EMBL" id="QTD52195.1"/>
    </source>
</evidence>
<dbReference type="EMBL" id="CP071793">
    <property type="protein sequence ID" value="QTD52195.1"/>
    <property type="molecule type" value="Genomic_DNA"/>
</dbReference>
<dbReference type="CDD" id="cd04433">
    <property type="entry name" value="AFD_class_I"/>
    <property type="match status" value="1"/>
</dbReference>
<dbReference type="InterPro" id="IPR042099">
    <property type="entry name" value="ANL_N_sf"/>
</dbReference>
<evidence type="ECO:0000256" key="1">
    <source>
        <dbReference type="ARBA" id="ARBA00006432"/>
    </source>
</evidence>
<feature type="domain" description="AMP-binding enzyme C-terminal" evidence="3">
    <location>
        <begin position="364"/>
        <end position="441"/>
    </location>
</feature>
<gene>
    <name evidence="4" type="ORF">J3U87_06955</name>
</gene>
<dbReference type="PANTHER" id="PTHR43201:SF8">
    <property type="entry name" value="ACYL-COA SYNTHETASE FAMILY MEMBER 3"/>
    <property type="match status" value="1"/>
</dbReference>
<dbReference type="Gene3D" id="3.30.300.30">
    <property type="match status" value="1"/>
</dbReference>
<accession>A0A8A4U0C0</accession>
<dbReference type="InterPro" id="IPR045851">
    <property type="entry name" value="AMP-bd_C_sf"/>
</dbReference>
<dbReference type="Pfam" id="PF00501">
    <property type="entry name" value="AMP-binding"/>
    <property type="match status" value="1"/>
</dbReference>
<proteinExistence type="inferred from homology"/>
<name>A0A8A4U0C0_SULCO</name>